<keyword evidence="1" id="KW-0812">Transmembrane</keyword>
<gene>
    <name evidence="2" type="ORF">SAMN02745704_01261</name>
</gene>
<sequence length="206" mass="23388">MSPLERLLVDFCRRPNLEICAIPVLGLAGLAWWPLALLVILLPLAHWRGTSIIRHYLPSLEEDLQEQLTETNLLACGIHSGEHHFILTERSGSIDIRLVRDLPDTFRLTVLAPKRDYAVMATREGRLFPPLETLPPTFETTDLGCVEIYYSDIDMVELENGTLRFHTMGGRELEFPARQGAALEAAQYLRQRLRDYKARVNDGLPA</sequence>
<keyword evidence="1" id="KW-0472">Membrane</keyword>
<accession>A0A1T4WSF6</accession>
<dbReference type="AlphaFoldDB" id="A0A1T4WSF6"/>
<dbReference type="EMBL" id="FUYC01000004">
    <property type="protein sequence ID" value="SKA79775.1"/>
    <property type="molecule type" value="Genomic_DNA"/>
</dbReference>
<dbReference type="RefSeq" id="WP_078716841.1">
    <property type="nucleotide sequence ID" value="NZ_FUYC01000004.1"/>
</dbReference>
<evidence type="ECO:0000313" key="2">
    <source>
        <dbReference type="EMBL" id="SKA79775.1"/>
    </source>
</evidence>
<organism evidence="2 3">
    <name type="scientific">Paucidesulfovibrio gracilis DSM 16080</name>
    <dbReference type="NCBI Taxonomy" id="1121449"/>
    <lineage>
        <taxon>Bacteria</taxon>
        <taxon>Pseudomonadati</taxon>
        <taxon>Thermodesulfobacteriota</taxon>
        <taxon>Desulfovibrionia</taxon>
        <taxon>Desulfovibrionales</taxon>
        <taxon>Desulfovibrionaceae</taxon>
        <taxon>Paucidesulfovibrio</taxon>
    </lineage>
</organism>
<name>A0A1T4WSF6_9BACT</name>
<keyword evidence="1" id="KW-1133">Transmembrane helix</keyword>
<proteinExistence type="predicted"/>
<reference evidence="2 3" key="1">
    <citation type="submission" date="2017-02" db="EMBL/GenBank/DDBJ databases">
        <authorList>
            <person name="Peterson S.W."/>
        </authorList>
    </citation>
    <scope>NUCLEOTIDE SEQUENCE [LARGE SCALE GENOMIC DNA]</scope>
    <source>
        <strain evidence="2 3">DSM 16080</strain>
    </source>
</reference>
<feature type="transmembrane region" description="Helical" evidence="1">
    <location>
        <begin position="20"/>
        <end position="45"/>
    </location>
</feature>
<evidence type="ECO:0000256" key="1">
    <source>
        <dbReference type="SAM" id="Phobius"/>
    </source>
</evidence>
<dbReference type="Proteomes" id="UP000190027">
    <property type="component" value="Unassembled WGS sequence"/>
</dbReference>
<dbReference type="OrthoDB" id="9840750at2"/>
<evidence type="ECO:0000313" key="3">
    <source>
        <dbReference type="Proteomes" id="UP000190027"/>
    </source>
</evidence>
<dbReference type="STRING" id="1121449.SAMN02745704_01261"/>
<keyword evidence="3" id="KW-1185">Reference proteome</keyword>
<protein>
    <submittedName>
        <fullName evidence="2">Uncharacterized protein</fullName>
    </submittedName>
</protein>